<accession>A0A6M1RW62</accession>
<evidence type="ECO:0000313" key="3">
    <source>
        <dbReference type="Proteomes" id="UP000477311"/>
    </source>
</evidence>
<dbReference type="InterPro" id="IPR029062">
    <property type="entry name" value="Class_I_gatase-like"/>
</dbReference>
<gene>
    <name evidence="2" type="ORF">G4L39_09275</name>
</gene>
<dbReference type="EMBL" id="JAAKYA010000057">
    <property type="protein sequence ID" value="NGO39584.1"/>
    <property type="molecule type" value="Genomic_DNA"/>
</dbReference>
<protein>
    <submittedName>
        <fullName evidence="2">ThuA domain-containing protein</fullName>
    </submittedName>
</protein>
<evidence type="ECO:0000259" key="1">
    <source>
        <dbReference type="Pfam" id="PF06283"/>
    </source>
</evidence>
<dbReference type="InterPro" id="IPR029010">
    <property type="entry name" value="ThuA-like"/>
</dbReference>
<name>A0A6M1RW62_9BACT</name>
<dbReference type="Proteomes" id="UP000477311">
    <property type="component" value="Unassembled WGS sequence"/>
</dbReference>
<comment type="caution">
    <text evidence="2">The sequence shown here is derived from an EMBL/GenBank/DDBJ whole genome shotgun (WGS) entry which is preliminary data.</text>
</comment>
<dbReference type="Pfam" id="PF06283">
    <property type="entry name" value="ThuA"/>
    <property type="match status" value="1"/>
</dbReference>
<organism evidence="2 3">
    <name type="scientific">Limisphaera ngatamarikiensis</name>
    <dbReference type="NCBI Taxonomy" id="1324935"/>
    <lineage>
        <taxon>Bacteria</taxon>
        <taxon>Pseudomonadati</taxon>
        <taxon>Verrucomicrobiota</taxon>
        <taxon>Verrucomicrobiia</taxon>
        <taxon>Limisphaerales</taxon>
        <taxon>Limisphaeraceae</taxon>
        <taxon>Limisphaera</taxon>
    </lineage>
</organism>
<dbReference type="SUPFAM" id="SSF52317">
    <property type="entry name" value="Class I glutamine amidotransferase-like"/>
    <property type="match status" value="1"/>
</dbReference>
<dbReference type="Gene3D" id="3.40.50.880">
    <property type="match status" value="1"/>
</dbReference>
<sequence>MHRGVGLVCLHYALVPPPDVGREQLLEWIGASYEAHWSVNPVWEADFKVLPRHPITRGVRPFRIRDEWYFHMRFREGMRGVTPILSAVPPLSTMDRPDGPHTGNPAVREAVRRRDPQHVAWAYERPNGGRGFGFTGGHFHDNWAHDDFRKLVLNAILWVARLEVPEQGVESHVARTLLNANLDPKPHTGQ</sequence>
<dbReference type="AlphaFoldDB" id="A0A6M1RW62"/>
<feature type="domain" description="ThuA-like" evidence="1">
    <location>
        <begin position="1"/>
        <end position="159"/>
    </location>
</feature>
<evidence type="ECO:0000313" key="2">
    <source>
        <dbReference type="EMBL" id="NGO39584.1"/>
    </source>
</evidence>
<reference evidence="2 3" key="1">
    <citation type="submission" date="2020-02" db="EMBL/GenBank/DDBJ databases">
        <title>Draft genome sequence of Limisphaera ngatamarikiensis NGM72.4T, a thermophilic Verrucomicrobia grouped in subdivision 3.</title>
        <authorList>
            <person name="Carere C.R."/>
            <person name="Steen J."/>
            <person name="Hugenholtz P."/>
            <person name="Stott M.B."/>
        </authorList>
    </citation>
    <scope>NUCLEOTIDE SEQUENCE [LARGE SCALE GENOMIC DNA]</scope>
    <source>
        <strain evidence="2 3">NGM72.4</strain>
    </source>
</reference>
<keyword evidence="3" id="KW-1185">Reference proteome</keyword>
<proteinExistence type="predicted"/>